<evidence type="ECO:0000256" key="4">
    <source>
        <dbReference type="ARBA" id="ARBA00001946"/>
    </source>
</evidence>
<evidence type="ECO:0000256" key="6">
    <source>
        <dbReference type="ARBA" id="ARBA00022898"/>
    </source>
</evidence>
<keyword evidence="6" id="KW-0663">Pyridoxal phosphate</keyword>
<dbReference type="PANTHER" id="PTHR43050:SF1">
    <property type="entry name" value="SERINE RACEMASE"/>
    <property type="match status" value="1"/>
</dbReference>
<dbReference type="CDD" id="cd01562">
    <property type="entry name" value="Thr-dehyd"/>
    <property type="match status" value="1"/>
</dbReference>
<evidence type="ECO:0000313" key="9">
    <source>
        <dbReference type="Proteomes" id="UP001212123"/>
    </source>
</evidence>
<reference evidence="8 9" key="1">
    <citation type="submission" date="2023-01" db="EMBL/GenBank/DDBJ databases">
        <title>Genomes from the Australian National Cyanobacteria Reference Collection.</title>
        <authorList>
            <person name="Willis A."/>
            <person name="Lee E.M.F."/>
        </authorList>
    </citation>
    <scope>NUCLEOTIDE SEQUENCE [LARGE SCALE GENOMIC DNA]</scope>
    <source>
        <strain evidence="8 9">CS-537/01</strain>
    </source>
</reference>
<dbReference type="InterPro" id="IPR000634">
    <property type="entry name" value="Ser/Thr_deHydtase_PyrdxlP-BS"/>
</dbReference>
<keyword evidence="9" id="KW-1185">Reference proteome</keyword>
<comment type="cofactor">
    <cofactor evidence="4">
        <name>Mg(2+)</name>
        <dbReference type="ChEBI" id="CHEBI:18420"/>
    </cofactor>
</comment>
<evidence type="ECO:0000256" key="2">
    <source>
        <dbReference type="ARBA" id="ARBA00001933"/>
    </source>
</evidence>
<dbReference type="PANTHER" id="PTHR43050">
    <property type="entry name" value="SERINE / THREONINE RACEMASE FAMILY MEMBER"/>
    <property type="match status" value="1"/>
</dbReference>
<evidence type="ECO:0000256" key="1">
    <source>
        <dbReference type="ARBA" id="ARBA00001913"/>
    </source>
</evidence>
<sequence>MLLSDSVTITDVEAAQKRLLGIAHQTPVITSDTVNELTQSQVFFKCENFQRTGAFKFRGAYNALVQLSAKQKIKGVITYSSGNHGQAIALAGKLLDIPTIVVMPDDAPIVKQTATRGYGAEVILYNRDTTNREELTKNLAAERQLTLIPPYDHPHVIAGQGTTALELIQEVGQLDYLLVCCGGGGLISGCAVATKALLPNCKIIGVEPELADDATRSFYTKTLQTVHNPHTIADGARTPCLGKITFPLVLQHVDDMVTVSEAGIIRTMFFIWERLKIVVEPTGVIAAAALLEGVVKVPAARIGVIITGGNVDLAQVSQLKQLNHLLHY</sequence>
<evidence type="ECO:0000256" key="3">
    <source>
        <dbReference type="ARBA" id="ARBA00001936"/>
    </source>
</evidence>
<comment type="cofactor">
    <cofactor evidence="2">
        <name>pyridoxal 5'-phosphate</name>
        <dbReference type="ChEBI" id="CHEBI:597326"/>
    </cofactor>
</comment>
<keyword evidence="8" id="KW-0456">Lyase</keyword>
<dbReference type="Gene3D" id="3.40.50.1100">
    <property type="match status" value="2"/>
</dbReference>
<comment type="cofactor">
    <cofactor evidence="1">
        <name>Ca(2+)</name>
        <dbReference type="ChEBI" id="CHEBI:29108"/>
    </cofactor>
</comment>
<dbReference type="RefSeq" id="WP_271805915.1">
    <property type="nucleotide sequence ID" value="NZ_JAQMTU010000098.1"/>
</dbReference>
<dbReference type="NCBIfam" id="NF005454">
    <property type="entry name" value="PRK07048.1"/>
    <property type="match status" value="1"/>
</dbReference>
<dbReference type="InterPro" id="IPR001926">
    <property type="entry name" value="TrpB-like_PALP"/>
</dbReference>
<feature type="domain" description="Tryptophan synthase beta chain-like PALP" evidence="7">
    <location>
        <begin position="24"/>
        <end position="308"/>
    </location>
</feature>
<evidence type="ECO:0000259" key="7">
    <source>
        <dbReference type="Pfam" id="PF00291"/>
    </source>
</evidence>
<proteinExistence type="predicted"/>
<comment type="caution">
    <text evidence="8">The sequence shown here is derived from an EMBL/GenBank/DDBJ whole genome shotgun (WGS) entry which is preliminary data.</text>
</comment>
<evidence type="ECO:0000313" key="8">
    <source>
        <dbReference type="EMBL" id="MDB9487981.1"/>
    </source>
</evidence>
<dbReference type="EC" id="4.3.1.16" evidence="8"/>
<dbReference type="Proteomes" id="UP001212123">
    <property type="component" value="Unassembled WGS sequence"/>
</dbReference>
<gene>
    <name evidence="8" type="ORF">PN492_15735</name>
</gene>
<dbReference type="SUPFAM" id="SSF53686">
    <property type="entry name" value="Tryptophan synthase beta subunit-like PLP-dependent enzymes"/>
    <property type="match status" value="1"/>
</dbReference>
<dbReference type="GO" id="GO:0030848">
    <property type="term" value="F:threo-3-hydroxyaspartate ammonia-lyase activity"/>
    <property type="evidence" value="ECO:0007669"/>
    <property type="project" value="UniProtKB-EC"/>
</dbReference>
<comment type="cofactor">
    <cofactor evidence="3">
        <name>Mn(2+)</name>
        <dbReference type="ChEBI" id="CHEBI:29035"/>
    </cofactor>
</comment>
<dbReference type="Pfam" id="PF00291">
    <property type="entry name" value="PALP"/>
    <property type="match status" value="1"/>
</dbReference>
<keyword evidence="5" id="KW-0460">Magnesium</keyword>
<name>A0ABT5A7S3_9CYAN</name>
<dbReference type="InterPro" id="IPR036052">
    <property type="entry name" value="TrpB-like_PALP_sf"/>
</dbReference>
<evidence type="ECO:0000256" key="5">
    <source>
        <dbReference type="ARBA" id="ARBA00022842"/>
    </source>
</evidence>
<accession>A0ABT5A7S3</accession>
<dbReference type="PROSITE" id="PS00165">
    <property type="entry name" value="DEHYDRATASE_SER_THR"/>
    <property type="match status" value="1"/>
</dbReference>
<organism evidence="8 9">
    <name type="scientific">Dolichospermum circinale CS-537/01</name>
    <dbReference type="NCBI Taxonomy" id="3021739"/>
    <lineage>
        <taxon>Bacteria</taxon>
        <taxon>Bacillati</taxon>
        <taxon>Cyanobacteriota</taxon>
        <taxon>Cyanophyceae</taxon>
        <taxon>Nostocales</taxon>
        <taxon>Aphanizomenonaceae</taxon>
        <taxon>Dolichospermum</taxon>
        <taxon>Dolichospermum circinale</taxon>
    </lineage>
</organism>
<protein>
    <submittedName>
        <fullName evidence="8">Threo-3-hydroxy-L-aspartate ammonia-lyase</fullName>
        <ecNumber evidence="8">4.3.1.16</ecNumber>
    </submittedName>
</protein>
<dbReference type="EMBL" id="JAQMTU010000098">
    <property type="protein sequence ID" value="MDB9487981.1"/>
    <property type="molecule type" value="Genomic_DNA"/>
</dbReference>